<dbReference type="AlphaFoldDB" id="A0A8D8NW09"/>
<name>A0A8D8NW09_CULPI</name>
<dbReference type="EMBL" id="HBUE01194945">
    <property type="protein sequence ID" value="CAG6527169.1"/>
    <property type="molecule type" value="Transcribed_RNA"/>
</dbReference>
<sequence>MCVGSLLRESTIFSTTCVPILERNRGNANTATRHLLITRIERGTKYLIQELSHTNVLSVKRVSSESASWSSTRVFIRVRFFYQIPHLALRKLSVPPKQASDYRKKRVTTLPNLHHEHVVLLCRTALREYKRDRLLFWIIIVDCSSYQ</sequence>
<dbReference type="EMBL" id="HBUE01300933">
    <property type="protein sequence ID" value="CAG6578888.1"/>
    <property type="molecule type" value="Transcribed_RNA"/>
</dbReference>
<accession>A0A8D8NW09</accession>
<organism evidence="1">
    <name type="scientific">Culex pipiens</name>
    <name type="common">House mosquito</name>
    <dbReference type="NCBI Taxonomy" id="7175"/>
    <lineage>
        <taxon>Eukaryota</taxon>
        <taxon>Metazoa</taxon>
        <taxon>Ecdysozoa</taxon>
        <taxon>Arthropoda</taxon>
        <taxon>Hexapoda</taxon>
        <taxon>Insecta</taxon>
        <taxon>Pterygota</taxon>
        <taxon>Neoptera</taxon>
        <taxon>Endopterygota</taxon>
        <taxon>Diptera</taxon>
        <taxon>Nematocera</taxon>
        <taxon>Culicoidea</taxon>
        <taxon>Culicidae</taxon>
        <taxon>Culicinae</taxon>
        <taxon>Culicini</taxon>
        <taxon>Culex</taxon>
        <taxon>Culex</taxon>
    </lineage>
</organism>
<reference evidence="1" key="1">
    <citation type="submission" date="2021-05" db="EMBL/GenBank/DDBJ databases">
        <authorList>
            <person name="Alioto T."/>
            <person name="Alioto T."/>
            <person name="Gomez Garrido J."/>
        </authorList>
    </citation>
    <scope>NUCLEOTIDE SEQUENCE</scope>
</reference>
<proteinExistence type="predicted"/>
<evidence type="ECO:0000313" key="1">
    <source>
        <dbReference type="EMBL" id="CAG6578888.1"/>
    </source>
</evidence>
<dbReference type="EMBL" id="HBUE01194944">
    <property type="protein sequence ID" value="CAG6527167.1"/>
    <property type="molecule type" value="Transcribed_RNA"/>
</dbReference>
<dbReference type="EMBL" id="HBUE01050791">
    <property type="protein sequence ID" value="CAG6464293.1"/>
    <property type="molecule type" value="Transcribed_RNA"/>
</dbReference>
<dbReference type="EMBL" id="HBUE01300934">
    <property type="protein sequence ID" value="CAG6578890.1"/>
    <property type="molecule type" value="Transcribed_RNA"/>
</dbReference>
<protein>
    <submittedName>
        <fullName evidence="1">(northern house mosquito) hypothetical protein</fullName>
    </submittedName>
</protein>